<dbReference type="PANTHER" id="PTHR32018">
    <property type="entry name" value="RHAMNOGALACTURONATE LYASE FAMILY PROTEIN"/>
    <property type="match status" value="1"/>
</dbReference>
<dbReference type="InterPro" id="IPR013784">
    <property type="entry name" value="Carb-bd-like_fold"/>
</dbReference>
<dbReference type="SUPFAM" id="SSF49785">
    <property type="entry name" value="Galactose-binding domain-like"/>
    <property type="match status" value="1"/>
</dbReference>
<dbReference type="InterPro" id="IPR029413">
    <property type="entry name" value="RG-lyase_II"/>
</dbReference>
<dbReference type="InterPro" id="IPR029411">
    <property type="entry name" value="RG-lyase_III"/>
</dbReference>
<dbReference type="Pfam" id="PF14683">
    <property type="entry name" value="CBM-like"/>
    <property type="match status" value="1"/>
</dbReference>
<keyword evidence="5" id="KW-0964">Secreted</keyword>
<evidence type="ECO:0000256" key="2">
    <source>
        <dbReference type="ARBA" id="ARBA00004613"/>
    </source>
</evidence>
<dbReference type="Gene3D" id="2.70.98.10">
    <property type="match status" value="1"/>
</dbReference>
<dbReference type="InterPro" id="IPR010325">
    <property type="entry name" value="Rhamnogal_lyase"/>
</dbReference>
<keyword evidence="11" id="KW-1185">Reference proteome</keyword>
<dbReference type="Pfam" id="PF14686">
    <property type="entry name" value="fn3_3"/>
    <property type="match status" value="1"/>
</dbReference>
<dbReference type="Pfam" id="PF06045">
    <property type="entry name" value="Rhamnogal_lyase"/>
    <property type="match status" value="1"/>
</dbReference>
<evidence type="ECO:0000256" key="3">
    <source>
        <dbReference type="ARBA" id="ARBA00010418"/>
    </source>
</evidence>
<protein>
    <recommendedName>
        <fullName evidence="4">rhamnogalacturonan endolyase</fullName>
        <ecNumber evidence="4">4.2.2.23</ecNumber>
    </recommendedName>
</protein>
<proteinExistence type="inferred from homology"/>
<accession>A0A1I4MFS8</accession>
<evidence type="ECO:0000256" key="4">
    <source>
        <dbReference type="ARBA" id="ARBA00012437"/>
    </source>
</evidence>
<evidence type="ECO:0000256" key="7">
    <source>
        <dbReference type="ARBA" id="ARBA00023239"/>
    </source>
</evidence>
<evidence type="ECO:0000256" key="5">
    <source>
        <dbReference type="ARBA" id="ARBA00022525"/>
    </source>
</evidence>
<dbReference type="GO" id="GO:0005975">
    <property type="term" value="P:carbohydrate metabolic process"/>
    <property type="evidence" value="ECO:0007669"/>
    <property type="project" value="InterPro"/>
</dbReference>
<dbReference type="PANTHER" id="PTHR32018:SF1">
    <property type="entry name" value="RHAMNOGALACTURONAN ENDOLYASE"/>
    <property type="match status" value="1"/>
</dbReference>
<comment type="catalytic activity">
    <reaction evidence="1">
        <text>Endotype eliminative cleavage of L-alpha-rhamnopyranosyl-(1-&gt;4)-alpha-D-galactopyranosyluronic acid bonds of rhamnogalacturonan I domains in ramified hairy regions of pectin leaving L-rhamnopyranose at the reducing end and 4-deoxy-4,5-unsaturated D-galactopyranosyluronic acid at the non-reducing end.</text>
        <dbReference type="EC" id="4.2.2.23"/>
    </reaction>
</comment>
<dbReference type="CDD" id="cd10316">
    <property type="entry name" value="RGL4_M"/>
    <property type="match status" value="1"/>
</dbReference>
<dbReference type="OrthoDB" id="101122at2"/>
<dbReference type="EC" id="4.2.2.23" evidence="4"/>
<dbReference type="RefSeq" id="WP_090939716.1">
    <property type="nucleotide sequence ID" value="NZ_FOTS01000033.1"/>
</dbReference>
<dbReference type="InterPro" id="IPR014718">
    <property type="entry name" value="GH-type_carb-bd"/>
</dbReference>
<dbReference type="SUPFAM" id="SSF74650">
    <property type="entry name" value="Galactose mutarotase-like"/>
    <property type="match status" value="1"/>
</dbReference>
<dbReference type="InterPro" id="IPR008979">
    <property type="entry name" value="Galactose-bd-like_sf"/>
</dbReference>
<dbReference type="GO" id="GO:0030246">
    <property type="term" value="F:carbohydrate binding"/>
    <property type="evidence" value="ECO:0007669"/>
    <property type="project" value="InterPro"/>
</dbReference>
<organism evidence="10 11">
    <name type="scientific">Pelosinus propionicus DSM 13327</name>
    <dbReference type="NCBI Taxonomy" id="1123291"/>
    <lineage>
        <taxon>Bacteria</taxon>
        <taxon>Bacillati</taxon>
        <taxon>Bacillota</taxon>
        <taxon>Negativicutes</taxon>
        <taxon>Selenomonadales</taxon>
        <taxon>Sporomusaceae</taxon>
        <taxon>Pelosinus</taxon>
    </lineage>
</organism>
<dbReference type="CDD" id="cd10320">
    <property type="entry name" value="RGL4_N"/>
    <property type="match status" value="1"/>
</dbReference>
<dbReference type="GO" id="GO:0102210">
    <property type="term" value="F:rhamnogalacturonan endolyase activity"/>
    <property type="evidence" value="ECO:0007669"/>
    <property type="project" value="UniProtKB-EC"/>
</dbReference>
<dbReference type="Gene3D" id="2.60.120.260">
    <property type="entry name" value="Galactose-binding domain-like"/>
    <property type="match status" value="1"/>
</dbReference>
<dbReference type="AlphaFoldDB" id="A0A1I4MFS8"/>
<evidence type="ECO:0000313" key="11">
    <source>
        <dbReference type="Proteomes" id="UP000199520"/>
    </source>
</evidence>
<evidence type="ECO:0000256" key="1">
    <source>
        <dbReference type="ARBA" id="ARBA00001324"/>
    </source>
</evidence>
<gene>
    <name evidence="10" type="ORF">SAMN04490355_103313</name>
</gene>
<dbReference type="GO" id="GO:0005576">
    <property type="term" value="C:extracellular region"/>
    <property type="evidence" value="ECO:0007669"/>
    <property type="project" value="UniProtKB-SubCell"/>
</dbReference>
<comment type="subcellular location">
    <subcellularLocation>
        <location evidence="2">Secreted</location>
    </subcellularLocation>
</comment>
<evidence type="ECO:0000256" key="6">
    <source>
        <dbReference type="ARBA" id="ARBA00022729"/>
    </source>
</evidence>
<evidence type="ECO:0000259" key="9">
    <source>
        <dbReference type="Pfam" id="PF14686"/>
    </source>
</evidence>
<name>A0A1I4MFS8_9FIRM</name>
<sequence length="596" mass="68143">MYRRLLWVFPIILSILFCSLEPVMAAQRSSAIDEKTSKEIGQDVQLTVDGLKVRISNGLLTVEFKENGTVQSLVKNNVELAHNIVDGKDTFYVDYYAEGKARPLTVAELKVISNTADEAHIAYIDKTGMLYVEYHTIMKKGESGIYCYTVVKNNFGNEFKLSELRSVYRLDTGIFDHAYNAERKGRQPLRSYMIQYKKIQDETYELPDGELYTNGKIYSKYDYAGYFKDNPFWGQYGNGFGFWFIPVSTEYYPSGPLKQDLLVHYDAITLNYMTSAHFGTGDFTVPANWEKLYGPWYVYVNAGNEDEVIRDAKEKAITEGKKWPYAWMTEPLYPIQRASVTGKLAMTHKRSSEGAMVVLAKSGGDYIRQKGDYIFYSQADKDGIFKLNNVRPGTYTLYAYATKGYITNELNKDNIVVEKANMNLGTISWDPPYHKNKLWQIGVADRTAKEFKYGNELRNHKWQADVPEKLDYVVGKSKDSEDWYYAQTKSGDWNVRFNMQNVNEKKFYLTVAMAAFTKGGIYGKNGNLAITVNGHTVKTITYTNDSTIYRSGNKSGWYHMEEIEISSDLLQAGENVITFTNNNSAIMYDTILLESD</sequence>
<dbReference type="Gene3D" id="2.60.40.1120">
    <property type="entry name" value="Carboxypeptidase-like, regulatory domain"/>
    <property type="match status" value="1"/>
</dbReference>
<dbReference type="STRING" id="1123291.SAMN04490355_103313"/>
<dbReference type="EMBL" id="FOTS01000033">
    <property type="protein sequence ID" value="SFM01906.1"/>
    <property type="molecule type" value="Genomic_DNA"/>
</dbReference>
<dbReference type="Proteomes" id="UP000199520">
    <property type="component" value="Unassembled WGS sequence"/>
</dbReference>
<feature type="domain" description="Rhamnogalacturonan lyase" evidence="9">
    <location>
        <begin position="357"/>
        <end position="419"/>
    </location>
</feature>
<reference evidence="11" key="1">
    <citation type="submission" date="2016-10" db="EMBL/GenBank/DDBJ databases">
        <authorList>
            <person name="Varghese N."/>
            <person name="Submissions S."/>
        </authorList>
    </citation>
    <scope>NUCLEOTIDE SEQUENCE [LARGE SCALE GENOMIC DNA]</scope>
    <source>
        <strain evidence="11">DSM 13327</strain>
    </source>
</reference>
<dbReference type="InterPro" id="IPR011013">
    <property type="entry name" value="Gal_mutarotase_sf_dom"/>
</dbReference>
<evidence type="ECO:0000259" key="8">
    <source>
        <dbReference type="Pfam" id="PF14683"/>
    </source>
</evidence>
<keyword evidence="6" id="KW-0732">Signal</keyword>
<feature type="domain" description="Rhamnogalacturonan lyase" evidence="8">
    <location>
        <begin position="438"/>
        <end position="592"/>
    </location>
</feature>
<dbReference type="CDD" id="cd10317">
    <property type="entry name" value="RGL4_C"/>
    <property type="match status" value="1"/>
</dbReference>
<comment type="similarity">
    <text evidence="3">Belongs to the polysaccharide lyase 4 family.</text>
</comment>
<dbReference type="SUPFAM" id="SSF49452">
    <property type="entry name" value="Starch-binding domain-like"/>
    <property type="match status" value="1"/>
</dbReference>
<keyword evidence="7 10" id="KW-0456">Lyase</keyword>
<evidence type="ECO:0000313" key="10">
    <source>
        <dbReference type="EMBL" id="SFM01906.1"/>
    </source>
</evidence>
<dbReference type="InterPro" id="IPR051850">
    <property type="entry name" value="Polysacch_Lyase_4"/>
</dbReference>